<gene>
    <name evidence="1" type="ORF">HHS34_011190</name>
</gene>
<keyword evidence="2" id="KW-1185">Reference proteome</keyword>
<reference evidence="1 2" key="1">
    <citation type="journal article" date="2021" name="ISME J.">
        <title>Genomic evolution of the class Acidithiobacillia: deep-branching Proteobacteria living in extreme acidic conditions.</title>
        <authorList>
            <person name="Moya-Beltran A."/>
            <person name="Beard S."/>
            <person name="Rojas-Villalobos C."/>
            <person name="Issotta F."/>
            <person name="Gallardo Y."/>
            <person name="Ulloa R."/>
            <person name="Giaveno A."/>
            <person name="Degli Esposti M."/>
            <person name="Johnson D.B."/>
            <person name="Quatrini R."/>
        </authorList>
    </citation>
    <scope>NUCLEOTIDE SEQUENCE [LARGE SCALE GENOMIC DNA]</scope>
    <source>
        <strain evidence="1 2">GG1-14</strain>
    </source>
</reference>
<organism evidence="1 2">
    <name type="scientific">Acidithiobacillus montserratensis</name>
    <dbReference type="NCBI Taxonomy" id="2729135"/>
    <lineage>
        <taxon>Bacteria</taxon>
        <taxon>Pseudomonadati</taxon>
        <taxon>Pseudomonadota</taxon>
        <taxon>Acidithiobacillia</taxon>
        <taxon>Acidithiobacillales</taxon>
        <taxon>Acidithiobacillaceae</taxon>
        <taxon>Acidithiobacillus</taxon>
    </lineage>
</organism>
<sequence>MRTEVARFFTQSPADMSGLVDAIAREEIHPQNIVAIIGKTEGNGGINDFTRNLSIQALGYLLAPFLDCLPEQVEERIVLSFSGGSEGVTAPHLLVFSVIGQPSTLKRSSKRLAIATGSSRNFSPDEVGRMAMIHETARVVVNLMQELRVTADDVHLVQIKAAIPPVSSPATALRCDMAWSRAASALGVALALGEISENQLSDAAIQSDWSLYSSRASVSAKPCLIRSEIILFANSDCWEGDLAIAHGLMRDIIDVPSIYGVLKQLGIKPVNGQLTAGDSKKIVGVFAKSDAHPGNYIRNRRHTMWTDADISDMRYSRCVVAALLAGVLGDTGVYVSTRAEHQGPQGGGPVAIIGIAP</sequence>
<name>A0ACD5HDC2_9PROT</name>
<evidence type="ECO:0000313" key="1">
    <source>
        <dbReference type="EMBL" id="XRI73002.1"/>
    </source>
</evidence>
<protein>
    <submittedName>
        <fullName evidence="1">Ring-opening amidohydrolase</fullName>
    </submittedName>
</protein>
<dbReference type="Proteomes" id="UP001195965">
    <property type="component" value="Chromosome"/>
</dbReference>
<accession>A0ACD5HDC2</accession>
<evidence type="ECO:0000313" key="2">
    <source>
        <dbReference type="Proteomes" id="UP001195965"/>
    </source>
</evidence>
<dbReference type="EMBL" id="CP127526">
    <property type="protein sequence ID" value="XRI73002.1"/>
    <property type="molecule type" value="Genomic_DNA"/>
</dbReference>
<proteinExistence type="predicted"/>